<evidence type="ECO:0000313" key="2">
    <source>
        <dbReference type="EMBL" id="KAJ4466991.1"/>
    </source>
</evidence>
<comment type="caution">
    <text evidence="2">The sequence shown here is derived from an EMBL/GenBank/DDBJ whole genome shotgun (WGS) entry which is preliminary data.</text>
</comment>
<feature type="compositionally biased region" description="Basic and acidic residues" evidence="1">
    <location>
        <begin position="289"/>
        <end position="311"/>
    </location>
</feature>
<evidence type="ECO:0000313" key="3">
    <source>
        <dbReference type="Proteomes" id="UP001150266"/>
    </source>
</evidence>
<dbReference type="AlphaFoldDB" id="A0A9W9DEV5"/>
<gene>
    <name evidence="2" type="ORF">J3R30DRAFT_2084272</name>
</gene>
<feature type="region of interest" description="Disordered" evidence="1">
    <location>
        <begin position="341"/>
        <end position="388"/>
    </location>
</feature>
<feature type="region of interest" description="Disordered" evidence="1">
    <location>
        <begin position="1"/>
        <end position="318"/>
    </location>
</feature>
<feature type="compositionally biased region" description="Basic residues" evidence="1">
    <location>
        <begin position="369"/>
        <end position="388"/>
    </location>
</feature>
<keyword evidence="3" id="KW-1185">Reference proteome</keyword>
<feature type="compositionally biased region" description="Basic and acidic residues" evidence="1">
    <location>
        <begin position="341"/>
        <end position="351"/>
    </location>
</feature>
<protein>
    <submittedName>
        <fullName evidence="2">Uncharacterized protein</fullName>
    </submittedName>
</protein>
<evidence type="ECO:0000256" key="1">
    <source>
        <dbReference type="SAM" id="MobiDB-lite"/>
    </source>
</evidence>
<proteinExistence type="predicted"/>
<organism evidence="2 3">
    <name type="scientific">Lentinula aciculospora</name>
    <dbReference type="NCBI Taxonomy" id="153920"/>
    <lineage>
        <taxon>Eukaryota</taxon>
        <taxon>Fungi</taxon>
        <taxon>Dikarya</taxon>
        <taxon>Basidiomycota</taxon>
        <taxon>Agaricomycotina</taxon>
        <taxon>Agaricomycetes</taxon>
        <taxon>Agaricomycetidae</taxon>
        <taxon>Agaricales</taxon>
        <taxon>Marasmiineae</taxon>
        <taxon>Omphalotaceae</taxon>
        <taxon>Lentinula</taxon>
    </lineage>
</organism>
<reference evidence="2" key="1">
    <citation type="submission" date="2022-08" db="EMBL/GenBank/DDBJ databases">
        <title>A Global Phylogenomic Analysis of the Shiitake Genus Lentinula.</title>
        <authorList>
            <consortium name="DOE Joint Genome Institute"/>
            <person name="Sierra-Patev S."/>
            <person name="Min B."/>
            <person name="Naranjo-Ortiz M."/>
            <person name="Looney B."/>
            <person name="Konkel Z."/>
            <person name="Slot J.C."/>
            <person name="Sakamoto Y."/>
            <person name="Steenwyk J.L."/>
            <person name="Rokas A."/>
            <person name="Carro J."/>
            <person name="Camarero S."/>
            <person name="Ferreira P."/>
            <person name="Molpeceres G."/>
            <person name="Ruiz-Duenas F.J."/>
            <person name="Serrano A."/>
            <person name="Henrissat B."/>
            <person name="Drula E."/>
            <person name="Hughes K.W."/>
            <person name="Mata J.L."/>
            <person name="Ishikawa N.K."/>
            <person name="Vargas-Isla R."/>
            <person name="Ushijima S."/>
            <person name="Smith C.A."/>
            <person name="Ahrendt S."/>
            <person name="Andreopoulos W."/>
            <person name="He G."/>
            <person name="Labutti K."/>
            <person name="Lipzen A."/>
            <person name="Ng V."/>
            <person name="Riley R."/>
            <person name="Sandor L."/>
            <person name="Barry K."/>
            <person name="Martinez A.T."/>
            <person name="Xiao Y."/>
            <person name="Gibbons J.G."/>
            <person name="Terashima K."/>
            <person name="Grigoriev I.V."/>
            <person name="Hibbett D.S."/>
        </authorList>
    </citation>
    <scope>NUCLEOTIDE SEQUENCE</scope>
    <source>
        <strain evidence="2">JLM2183</strain>
    </source>
</reference>
<feature type="compositionally biased region" description="Basic and acidic residues" evidence="1">
    <location>
        <begin position="74"/>
        <end position="99"/>
    </location>
</feature>
<accession>A0A9W9DEV5</accession>
<sequence>MPPAMSLRYRSASPPTMPVRHRSISPPAHYQEASPPPLSREVTVSPKWEQDSDRGGHIARGRPLQPSDPVPKYPVRDGLDSYERSRRGQDQLEPHRDTTSYRPPSPIVKLMPPLNLPAKPVQQSLPEHSRPRALRASPQRAYRAASPDVRLVQRRDVVPLRELGPPKRSDSPASSRGQRRDPPRRRSVSPFSPVDVPTQRWTPPRRRSVSPPASHSYRRPPSPPRDRISPERLMSPESRGPRRHPADVHFPPPDRKEVHYLSEKLSKTPDSLRRAPDVRDPVDMDVDDVPSRQHLDHGRREQMGNHYERPPVNRRGGSLLDRLSMSVDDHVPPLRDRVQIPTKRDRDELMRDGGSFNGEFDVDDGVIGKKPRRRTGKPRRGRGRGAHA</sequence>
<feature type="compositionally biased region" description="Basic and acidic residues" evidence="1">
    <location>
        <begin position="244"/>
        <end position="282"/>
    </location>
</feature>
<dbReference type="EMBL" id="JAOTPV010000049">
    <property type="protein sequence ID" value="KAJ4466991.1"/>
    <property type="molecule type" value="Genomic_DNA"/>
</dbReference>
<dbReference type="Proteomes" id="UP001150266">
    <property type="component" value="Unassembled WGS sequence"/>
</dbReference>
<dbReference type="OrthoDB" id="3056646at2759"/>
<name>A0A9W9DEV5_9AGAR</name>
<feature type="compositionally biased region" description="Basic and acidic residues" evidence="1">
    <location>
        <begin position="151"/>
        <end position="170"/>
    </location>
</feature>
<feature type="compositionally biased region" description="Low complexity" evidence="1">
    <location>
        <begin position="188"/>
        <end position="202"/>
    </location>
</feature>